<evidence type="ECO:0008006" key="3">
    <source>
        <dbReference type="Google" id="ProtNLM"/>
    </source>
</evidence>
<dbReference type="EMBL" id="AYYC01000505">
    <property type="protein sequence ID" value="ETK05544.1"/>
    <property type="molecule type" value="Genomic_DNA"/>
</dbReference>
<comment type="caution">
    <text evidence="1">The sequence shown here is derived from an EMBL/GenBank/DDBJ whole genome shotgun (WGS) entry which is preliminary data.</text>
</comment>
<evidence type="ECO:0000313" key="1">
    <source>
        <dbReference type="EMBL" id="ETK05544.1"/>
    </source>
</evidence>
<reference evidence="1 2" key="1">
    <citation type="submission" date="2013-11" db="EMBL/GenBank/DDBJ databases">
        <title>Single cell genomics of uncultured Tannerella BU063 (oral taxon 286).</title>
        <authorList>
            <person name="Beall C.J."/>
            <person name="Campbell A.G."/>
            <person name="Griffen A.L."/>
            <person name="Podar M."/>
            <person name="Leys E.J."/>
        </authorList>
    </citation>
    <scope>NUCLEOTIDE SEQUENCE [LARGE SCALE GENOMIC DNA]</scope>
    <source>
        <strain evidence="1">Cell 5</strain>
    </source>
</reference>
<accession>W2CE80</accession>
<name>W2CE80_9BACT</name>
<gene>
    <name evidence="1" type="ORF">T229_02875</name>
</gene>
<proteinExistence type="predicted"/>
<organism evidence="1 2">
    <name type="scientific">Tannerella sp. oral taxon BU063 isolate Cell 5</name>
    <dbReference type="NCBI Taxonomy" id="1410950"/>
    <lineage>
        <taxon>Bacteria</taxon>
        <taxon>Pseudomonadati</taxon>
        <taxon>Bacteroidota</taxon>
        <taxon>Bacteroidia</taxon>
        <taxon>Bacteroidales</taxon>
        <taxon>Tannerellaceae</taxon>
        <taxon>Tannerella</taxon>
    </lineage>
</organism>
<dbReference type="PATRIC" id="fig|1410950.3.peg.210"/>
<evidence type="ECO:0000313" key="2">
    <source>
        <dbReference type="Proteomes" id="UP000018872"/>
    </source>
</evidence>
<protein>
    <recommendedName>
        <fullName evidence="3">DUF4157 domain-containing protein</fullName>
    </recommendedName>
</protein>
<dbReference type="Proteomes" id="UP000018872">
    <property type="component" value="Unassembled WGS sequence"/>
</dbReference>
<dbReference type="AlphaFoldDB" id="W2CE80"/>
<sequence>MKVFYNSLIPFRGFTAINLFGCVFARREFEPVSDRILRHEAIHTAQMREMGYVGFYLLYLAEWLWQWARLKDATAAYRAIRFEREAYGHQDELDYLAYRRPFAWTRERRL</sequence>